<protein>
    <submittedName>
        <fullName evidence="2">Transcriptional regulator</fullName>
    </submittedName>
</protein>
<dbReference type="Proteomes" id="UP000231493">
    <property type="component" value="Unassembled WGS sequence"/>
</dbReference>
<evidence type="ECO:0000313" key="3">
    <source>
        <dbReference type="EMBL" id="PIY31527.1"/>
    </source>
</evidence>
<accession>A0A2M7K9T1</accession>
<name>A0A1J5G4N3_9BACT</name>
<comment type="caution">
    <text evidence="1">The sequence shown here is derived from an EMBL/GenBank/DDBJ whole genome shotgun (WGS) entry which is preliminary data.</text>
</comment>
<dbReference type="STRING" id="1805029.AUK42_06890"/>
<evidence type="ECO:0000313" key="4">
    <source>
        <dbReference type="EMBL" id="PJB57856.1"/>
    </source>
</evidence>
<dbReference type="Proteomes" id="UP000228560">
    <property type="component" value="Unassembled WGS sequence"/>
</dbReference>
<dbReference type="EMBL" id="MNYY01000136">
    <property type="protein sequence ID" value="OIP67569.1"/>
    <property type="molecule type" value="Genomic_DNA"/>
</dbReference>
<sequence length="200" mass="22537">MGKKEKEFIEFLKKRGGIVSYKEIIKAGFNKAFLKDNLNSGRIQKVDRALYRLSDGITLSNPDLVAVSIKVSKGVICLLSALAFHEATSEIPHYVNIAIPRGAWANKINYPPVKFYHFAPKAWKAGIEKFEIEGYEIKVYSLAKTIGDCFKFRNKIGMNIAREALKIAITEKGVQPKEIMQYAEICRVANIIKPILEAML</sequence>
<accession>A0A2M8CFR2</accession>
<reference evidence="6 7" key="3">
    <citation type="submission" date="2017-09" db="EMBL/GenBank/DDBJ databases">
        <title>Depth-based differentiation of microbial function through sediment-hosted aquifers and enrichment of novel symbionts in the deep terrestrial subsurface.</title>
        <authorList>
            <person name="Probst A.J."/>
            <person name="Ladd B."/>
            <person name="Jarett J.K."/>
            <person name="Geller-Mcgrath D.E."/>
            <person name="Sieber C.M."/>
            <person name="Emerson J.B."/>
            <person name="Anantharaman K."/>
            <person name="Thomas B.C."/>
            <person name="Malmstrom R."/>
            <person name="Stieglmeier M."/>
            <person name="Klingl A."/>
            <person name="Woyke T."/>
            <person name="Ryan C.M."/>
            <person name="Banfield J.F."/>
        </authorList>
    </citation>
    <scope>NUCLEOTIDE SEQUENCE [LARGE SCALE GENOMIC DNA]</scope>
    <source>
        <strain evidence="3">CG_4_10_14_3_um_filter_34_13</strain>
        <strain evidence="4">CG_4_9_14_3_um_filter_33_16</strain>
    </source>
</reference>
<dbReference type="EMBL" id="PFKO01000331">
    <property type="protein sequence ID" value="PIY31527.1"/>
    <property type="molecule type" value="Genomic_DNA"/>
</dbReference>
<proteinExistence type="predicted"/>
<dbReference type="Proteomes" id="UP000182763">
    <property type="component" value="Unassembled WGS sequence"/>
</dbReference>
<evidence type="ECO:0000313" key="5">
    <source>
        <dbReference type="Proteomes" id="UP000182763"/>
    </source>
</evidence>
<gene>
    <name evidence="1" type="ORF">AUK42_06890</name>
    <name evidence="4" type="ORF">CO097_01085</name>
    <name evidence="3" type="ORF">COZ07_08950</name>
    <name evidence="2" type="ORF">COZ58_02320</name>
</gene>
<dbReference type="Proteomes" id="UP000230646">
    <property type="component" value="Unassembled WGS sequence"/>
</dbReference>
<dbReference type="EMBL" id="PFIP01000042">
    <property type="protein sequence ID" value="PIX34865.1"/>
    <property type="molecule type" value="Genomic_DNA"/>
</dbReference>
<reference evidence="2" key="2">
    <citation type="submission" date="2017-09" db="EMBL/GenBank/DDBJ databases">
        <title>Depth-based differentiation of microbial function through sediment-hosted aquifers and enrichment of novel symbionts in the deep terrestrial subsurface.</title>
        <authorList>
            <person name="Probst A.J."/>
            <person name="Ladd B."/>
            <person name="Jarett J.K."/>
            <person name="Geller-Mcgrath D.E."/>
            <person name="Sieber C.M.K."/>
            <person name="Emerson J.B."/>
            <person name="Anantharaman K."/>
            <person name="Thomas B.C."/>
            <person name="Malmstrom R."/>
            <person name="Stieglmeier M."/>
            <person name="Klingl A."/>
            <person name="Woyke T."/>
            <person name="Ryan C.M."/>
            <person name="Banfield J.F."/>
        </authorList>
    </citation>
    <scope>NUCLEOTIDE SEQUENCE</scope>
    <source>
        <strain evidence="2">CG_4_8_14_3_um_filter_34_18</strain>
    </source>
</reference>
<organism evidence="1 5">
    <name type="scientific">Candidatus Infernicultor aquiphilus</name>
    <dbReference type="NCBI Taxonomy" id="1805029"/>
    <lineage>
        <taxon>Bacteria</taxon>
        <taxon>Pseudomonadati</taxon>
        <taxon>Atribacterota</taxon>
        <taxon>Candidatus Phoenicimicrobiia</taxon>
        <taxon>Candidatus Pheonicimicrobiales</taxon>
        <taxon>Candidatus Phoenicimicrobiaceae</taxon>
        <taxon>Candidatus Infernicultor</taxon>
    </lineage>
</organism>
<reference evidence="1 5" key="1">
    <citation type="journal article" date="2016" name="Environ. Microbiol.">
        <title>Genomic resolution of a cold subsurface aquifer community provides metabolic insights for novel microbes adapted to high CO concentrations.</title>
        <authorList>
            <person name="Probst A.J."/>
            <person name="Castelle C.J."/>
            <person name="Singh A."/>
            <person name="Brown C.T."/>
            <person name="Anantharaman K."/>
            <person name="Sharon I."/>
            <person name="Hug L.A."/>
            <person name="Burstein D."/>
            <person name="Emerson J.B."/>
            <person name="Thomas B.C."/>
            <person name="Banfield J.F."/>
        </authorList>
    </citation>
    <scope>NUCLEOTIDE SEQUENCE [LARGE SCALE GENOMIC DNA]</scope>
    <source>
        <strain evidence="1">CG2_30_33_13</strain>
    </source>
</reference>
<dbReference type="RefSeq" id="WP_406608264.1">
    <property type="nucleotide sequence ID" value="NZ_PFKO01000331.1"/>
</dbReference>
<accession>A0A2M7PMJ8</accession>
<accession>A0A1J5G4N3</accession>
<dbReference type="AlphaFoldDB" id="A0A1J5G4N3"/>
<evidence type="ECO:0000313" key="1">
    <source>
        <dbReference type="EMBL" id="OIP67569.1"/>
    </source>
</evidence>
<evidence type="ECO:0000313" key="2">
    <source>
        <dbReference type="EMBL" id="PIX34865.1"/>
    </source>
</evidence>
<evidence type="ECO:0000313" key="6">
    <source>
        <dbReference type="Proteomes" id="UP000228560"/>
    </source>
</evidence>
<evidence type="ECO:0000313" key="7">
    <source>
        <dbReference type="Proteomes" id="UP000230646"/>
    </source>
</evidence>
<dbReference type="EMBL" id="PFTV01000028">
    <property type="protein sequence ID" value="PJB57856.1"/>
    <property type="molecule type" value="Genomic_DNA"/>
</dbReference>